<dbReference type="EMBL" id="CADCXW020000017">
    <property type="protein sequence ID" value="CAD1551630.1"/>
    <property type="molecule type" value="Genomic_DNA"/>
</dbReference>
<evidence type="ECO:0000313" key="1">
    <source>
        <dbReference type="EMBL" id="CAD1551630.1"/>
    </source>
</evidence>
<accession>A0A6V7JLA0</accession>
<name>A0A6V7JLA0_9HYME</name>
<proteinExistence type="predicted"/>
<organism evidence="1">
    <name type="scientific">Bracon brevicornis</name>
    <dbReference type="NCBI Taxonomy" id="1563983"/>
    <lineage>
        <taxon>Eukaryota</taxon>
        <taxon>Metazoa</taxon>
        <taxon>Ecdysozoa</taxon>
        <taxon>Arthropoda</taxon>
        <taxon>Hexapoda</taxon>
        <taxon>Insecta</taxon>
        <taxon>Pterygota</taxon>
        <taxon>Neoptera</taxon>
        <taxon>Endopterygota</taxon>
        <taxon>Hymenoptera</taxon>
        <taxon>Apocrita</taxon>
        <taxon>Ichneumonoidea</taxon>
        <taxon>Braconidae</taxon>
        <taxon>Braconinae</taxon>
        <taxon>Bracon</taxon>
    </lineage>
</organism>
<reference evidence="1" key="1">
    <citation type="submission" date="2020-07" db="EMBL/GenBank/DDBJ databases">
        <authorList>
            <person name="Ferguson B K."/>
        </authorList>
    </citation>
    <scope>NUCLEOTIDE SEQUENCE</scope>
    <source>
        <strain evidence="1">L06</strain>
    </source>
</reference>
<protein>
    <submittedName>
        <fullName evidence="1">Uncharacterized protein</fullName>
    </submittedName>
</protein>
<dbReference type="AlphaFoldDB" id="A0A6V7JLA0"/>
<gene>
    <name evidence="1" type="ORF">BBRV_LOCUS53167</name>
</gene>
<sequence length="33" mass="3686">MLQPEARDDVRVIHLVAFANGNHNENILIGELS</sequence>